<dbReference type="Proteomes" id="UP000574332">
    <property type="component" value="Unassembled WGS sequence"/>
</dbReference>
<accession>A0A8E1ZVL6</accession>
<name>A0A8E1ZVL6_9PORP</name>
<organism evidence="2 3">
    <name type="scientific">Macellibacteroides fermentans</name>
    <dbReference type="NCBI Taxonomy" id="879969"/>
    <lineage>
        <taxon>Bacteria</taxon>
        <taxon>Pseudomonadati</taxon>
        <taxon>Bacteroidota</taxon>
        <taxon>Bacteroidia</taxon>
        <taxon>Bacteroidales</taxon>
        <taxon>Porphyromonadaceae</taxon>
        <taxon>Macellibacteroides</taxon>
    </lineage>
</organism>
<proteinExistence type="predicted"/>
<evidence type="ECO:0000256" key="1">
    <source>
        <dbReference type="SAM" id="SignalP"/>
    </source>
</evidence>
<comment type="caution">
    <text evidence="2">The sequence shown here is derived from an EMBL/GenBank/DDBJ whole genome shotgun (WGS) entry which is preliminary data.</text>
</comment>
<evidence type="ECO:0000313" key="2">
    <source>
        <dbReference type="EMBL" id="NYI49249.1"/>
    </source>
</evidence>
<keyword evidence="3" id="KW-1185">Reference proteome</keyword>
<dbReference type="RefSeq" id="WP_179399155.1">
    <property type="nucleotide sequence ID" value="NZ_JACCCY010000002.1"/>
</dbReference>
<protein>
    <submittedName>
        <fullName evidence="2">Uncharacterized protein</fullName>
    </submittedName>
</protein>
<dbReference type="AlphaFoldDB" id="A0A8E1ZVL6"/>
<gene>
    <name evidence="2" type="ORF">F5613_001327</name>
</gene>
<feature type="signal peptide" evidence="1">
    <location>
        <begin position="1"/>
        <end position="21"/>
    </location>
</feature>
<evidence type="ECO:0000313" key="3">
    <source>
        <dbReference type="Proteomes" id="UP000574332"/>
    </source>
</evidence>
<dbReference type="EMBL" id="JACCCY010000002">
    <property type="protein sequence ID" value="NYI49249.1"/>
    <property type="molecule type" value="Genomic_DNA"/>
</dbReference>
<keyword evidence="1" id="KW-0732">Signal</keyword>
<reference evidence="2 3" key="1">
    <citation type="submission" date="2020-07" db="EMBL/GenBank/DDBJ databases">
        <title>Genomic Encyclopedia of Type Strains, Phase IV (KMG-IV): sequencing the most valuable type-strain genomes for metagenomic binning, comparative biology and taxonomic classification.</title>
        <authorList>
            <person name="Goeker M."/>
        </authorList>
    </citation>
    <scope>NUCLEOTIDE SEQUENCE [LARGE SCALE GENOMIC DNA]</scope>
    <source>
        <strain evidence="2 3">DSM 23697</strain>
    </source>
</reference>
<sequence length="201" mass="23126">MKAKLALLLIAAVVLSQNLFADSPLTSTPISEAYKDSKIVQLASTTEGRLTIKLMNYLNESMHPVELKIAVINQLGWGFNGFNNAHYFYEYLQEKYNFKDTDEFLNQASADLLISLAYLQAMENYFNVDEPIIYALKARSKNNESYTINIICALIEAQKAMDSDWSEVYNLTNNVRLNRSLNRDMKEEAVKIIFEYMDLYK</sequence>
<feature type="chain" id="PRO_5034651253" evidence="1">
    <location>
        <begin position="22"/>
        <end position="201"/>
    </location>
</feature>